<organism evidence="3 4">
    <name type="scientific">Fonsecaea multimorphosa CBS 102226</name>
    <dbReference type="NCBI Taxonomy" id="1442371"/>
    <lineage>
        <taxon>Eukaryota</taxon>
        <taxon>Fungi</taxon>
        <taxon>Dikarya</taxon>
        <taxon>Ascomycota</taxon>
        <taxon>Pezizomycotina</taxon>
        <taxon>Eurotiomycetes</taxon>
        <taxon>Chaetothyriomycetidae</taxon>
        <taxon>Chaetothyriales</taxon>
        <taxon>Herpotrichiellaceae</taxon>
        <taxon>Fonsecaea</taxon>
    </lineage>
</organism>
<keyword evidence="4" id="KW-1185">Reference proteome</keyword>
<keyword evidence="2" id="KW-0812">Transmembrane</keyword>
<dbReference type="RefSeq" id="XP_016634052.1">
    <property type="nucleotide sequence ID" value="XM_016775072.1"/>
</dbReference>
<feature type="transmembrane region" description="Helical" evidence="2">
    <location>
        <begin position="126"/>
        <end position="149"/>
    </location>
</feature>
<reference evidence="3 4" key="1">
    <citation type="submission" date="2015-01" db="EMBL/GenBank/DDBJ databases">
        <title>The Genome Sequence of Fonsecaea multimorphosa CBS 102226.</title>
        <authorList>
            <consortium name="The Broad Institute Genomics Platform"/>
            <person name="Cuomo C."/>
            <person name="de Hoog S."/>
            <person name="Gorbushina A."/>
            <person name="Stielow B."/>
            <person name="Teixiera M."/>
            <person name="Abouelleil A."/>
            <person name="Chapman S.B."/>
            <person name="Priest M."/>
            <person name="Young S.K."/>
            <person name="Wortman J."/>
            <person name="Nusbaum C."/>
            <person name="Birren B."/>
        </authorList>
    </citation>
    <scope>NUCLEOTIDE SEQUENCE [LARGE SCALE GENOMIC DNA]</scope>
    <source>
        <strain evidence="3 4">CBS 102226</strain>
    </source>
</reference>
<feature type="compositionally biased region" description="Polar residues" evidence="1">
    <location>
        <begin position="55"/>
        <end position="72"/>
    </location>
</feature>
<feature type="region of interest" description="Disordered" evidence="1">
    <location>
        <begin position="45"/>
        <end position="75"/>
    </location>
</feature>
<proteinExistence type="predicted"/>
<gene>
    <name evidence="3" type="ORF">Z520_04566</name>
</gene>
<keyword evidence="2" id="KW-1133">Transmembrane helix</keyword>
<dbReference type="Proteomes" id="UP000053411">
    <property type="component" value="Unassembled WGS sequence"/>
</dbReference>
<evidence type="ECO:0000256" key="2">
    <source>
        <dbReference type="SAM" id="Phobius"/>
    </source>
</evidence>
<dbReference type="VEuPathDB" id="FungiDB:Z520_04566"/>
<evidence type="ECO:0000256" key="1">
    <source>
        <dbReference type="SAM" id="MobiDB-lite"/>
    </source>
</evidence>
<protein>
    <submittedName>
        <fullName evidence="3">Uncharacterized protein</fullName>
    </submittedName>
</protein>
<dbReference type="OrthoDB" id="4152793at2759"/>
<dbReference type="EMBL" id="KN848068">
    <property type="protein sequence ID" value="KIX99929.1"/>
    <property type="molecule type" value="Genomic_DNA"/>
</dbReference>
<dbReference type="GeneID" id="27710312"/>
<feature type="transmembrane region" description="Helical" evidence="2">
    <location>
        <begin position="170"/>
        <end position="191"/>
    </location>
</feature>
<dbReference type="AlphaFoldDB" id="A0A0D2K9X4"/>
<feature type="transmembrane region" description="Helical" evidence="2">
    <location>
        <begin position="86"/>
        <end position="106"/>
    </location>
</feature>
<evidence type="ECO:0000313" key="3">
    <source>
        <dbReference type="EMBL" id="KIX99929.1"/>
    </source>
</evidence>
<evidence type="ECO:0000313" key="4">
    <source>
        <dbReference type="Proteomes" id="UP000053411"/>
    </source>
</evidence>
<name>A0A0D2K9X4_9EURO</name>
<sequence>MTVTDMRPVTEYFLCVIATPILSEFPLTILELVDEKDGTAPTNERILDQKFPQHGKSTSNPFDLGSPQNGHNELSGVDARRQRNKIYGVMLATVTIPLLYMLWQVISFTSRMQISKQETLLFQCFYWTLTLATASRLTYALSACARFYVYVFRPFWLPKGTPLRVQAFRTCGAALSLMISLMGIVVVGFLVKVLVYDNLVKLAGDLFGKIV</sequence>
<accession>A0A0D2K9X4</accession>
<keyword evidence="2" id="KW-0472">Membrane</keyword>